<proteinExistence type="predicted"/>
<reference evidence="1 2" key="1">
    <citation type="submission" date="2019-03" db="EMBL/GenBank/DDBJ databases">
        <title>Genomic Encyclopedia of Type Strains, Phase IV (KMG-IV): sequencing the most valuable type-strain genomes for metagenomic binning, comparative biology and taxonomic classification.</title>
        <authorList>
            <person name="Goeker M."/>
        </authorList>
    </citation>
    <scope>NUCLEOTIDE SEQUENCE [LARGE SCALE GENOMIC DNA]</scope>
    <source>
        <strain evidence="1 2">DSM 45775</strain>
    </source>
</reference>
<dbReference type="OrthoDB" id="3577999at2"/>
<comment type="caution">
    <text evidence="1">The sequence shown here is derived from an EMBL/GenBank/DDBJ whole genome shotgun (WGS) entry which is preliminary data.</text>
</comment>
<dbReference type="RefSeq" id="WP_133829915.1">
    <property type="nucleotide sequence ID" value="NZ_BAABHR010000059.1"/>
</dbReference>
<dbReference type="Proteomes" id="UP000295705">
    <property type="component" value="Unassembled WGS sequence"/>
</dbReference>
<gene>
    <name evidence="1" type="ORF">EV188_11480</name>
</gene>
<accession>A0A4R6UK92</accession>
<sequence length="135" mass="15009">MGRVAQEFADVPYEDLEPGVVRTTTHRLDPSLVAEYERLVGPSPDGSVSPWVFCTFLPMYRALGGRMEQGSIHTRQRMVEHRPVSVGATLTVELRVLEKIEEGGRRHVTLEIVFADEAGPVCSSTGTYLWGHATR</sequence>
<dbReference type="InterPro" id="IPR029069">
    <property type="entry name" value="HotDog_dom_sf"/>
</dbReference>
<dbReference type="EMBL" id="SNYO01000014">
    <property type="protein sequence ID" value="TDQ46992.1"/>
    <property type="molecule type" value="Genomic_DNA"/>
</dbReference>
<dbReference type="SUPFAM" id="SSF54637">
    <property type="entry name" value="Thioesterase/thiol ester dehydrase-isomerase"/>
    <property type="match status" value="1"/>
</dbReference>
<name>A0A4R6UK92_9PSEU</name>
<organism evidence="1 2">
    <name type="scientific">Actinomycetospora succinea</name>
    <dbReference type="NCBI Taxonomy" id="663603"/>
    <lineage>
        <taxon>Bacteria</taxon>
        <taxon>Bacillati</taxon>
        <taxon>Actinomycetota</taxon>
        <taxon>Actinomycetes</taxon>
        <taxon>Pseudonocardiales</taxon>
        <taxon>Pseudonocardiaceae</taxon>
        <taxon>Actinomycetospora</taxon>
    </lineage>
</organism>
<dbReference type="Gene3D" id="3.10.129.10">
    <property type="entry name" value="Hotdog Thioesterase"/>
    <property type="match status" value="1"/>
</dbReference>
<evidence type="ECO:0000313" key="2">
    <source>
        <dbReference type="Proteomes" id="UP000295705"/>
    </source>
</evidence>
<evidence type="ECO:0008006" key="3">
    <source>
        <dbReference type="Google" id="ProtNLM"/>
    </source>
</evidence>
<protein>
    <recommendedName>
        <fullName evidence="3">MaoC dehydratase-like protein</fullName>
    </recommendedName>
</protein>
<dbReference type="AlphaFoldDB" id="A0A4R6UK92"/>
<evidence type="ECO:0000313" key="1">
    <source>
        <dbReference type="EMBL" id="TDQ46992.1"/>
    </source>
</evidence>
<keyword evidence="2" id="KW-1185">Reference proteome</keyword>